<dbReference type="EMBL" id="UINC01149166">
    <property type="protein sequence ID" value="SVD41464.1"/>
    <property type="molecule type" value="Genomic_DNA"/>
</dbReference>
<reference evidence="2" key="1">
    <citation type="submission" date="2018-05" db="EMBL/GenBank/DDBJ databases">
        <authorList>
            <person name="Lanie J.A."/>
            <person name="Ng W.-L."/>
            <person name="Kazmierczak K.M."/>
            <person name="Andrzejewski T.M."/>
            <person name="Davidsen T.M."/>
            <person name="Wayne K.J."/>
            <person name="Tettelin H."/>
            <person name="Glass J.I."/>
            <person name="Rusch D."/>
            <person name="Podicherti R."/>
            <person name="Tsui H.-C.T."/>
            <person name="Winkler M.E."/>
        </authorList>
    </citation>
    <scope>NUCLEOTIDE SEQUENCE</scope>
</reference>
<evidence type="ECO:0000256" key="1">
    <source>
        <dbReference type="SAM" id="MobiDB-lite"/>
    </source>
</evidence>
<organism evidence="2">
    <name type="scientific">marine metagenome</name>
    <dbReference type="NCBI Taxonomy" id="408172"/>
    <lineage>
        <taxon>unclassified sequences</taxon>
        <taxon>metagenomes</taxon>
        <taxon>ecological metagenomes</taxon>
    </lineage>
</organism>
<feature type="region of interest" description="Disordered" evidence="1">
    <location>
        <begin position="68"/>
        <end position="97"/>
    </location>
</feature>
<sequence length="124" mass="12955">PVTYRLGGGRSIRLSYEGEGGALCGALLPITVILAVKVTGEAGLALCDRALVGGWLCRGAYAPRCQRPSANFEKRRTPQTGPPPVPDGGSNGGTDRTRHACAYLHLGAPVSPHPPQGRGDRLGW</sequence>
<dbReference type="AlphaFoldDB" id="A0A382V4R1"/>
<protein>
    <submittedName>
        <fullName evidence="2">Uncharacterized protein</fullName>
    </submittedName>
</protein>
<proteinExistence type="predicted"/>
<evidence type="ECO:0000313" key="2">
    <source>
        <dbReference type="EMBL" id="SVD41464.1"/>
    </source>
</evidence>
<accession>A0A382V4R1</accession>
<feature type="non-terminal residue" evidence="2">
    <location>
        <position position="1"/>
    </location>
</feature>
<gene>
    <name evidence="2" type="ORF">METZ01_LOCUS394318</name>
</gene>
<name>A0A382V4R1_9ZZZZ</name>